<dbReference type="GO" id="GO:0051087">
    <property type="term" value="F:protein-folding chaperone binding"/>
    <property type="evidence" value="ECO:0007669"/>
    <property type="project" value="InterPro"/>
</dbReference>
<dbReference type="GO" id="GO:0001671">
    <property type="term" value="F:ATPase activator activity"/>
    <property type="evidence" value="ECO:0007669"/>
    <property type="project" value="InterPro"/>
</dbReference>
<dbReference type="InterPro" id="IPR036338">
    <property type="entry name" value="Aha1"/>
</dbReference>
<protein>
    <recommendedName>
        <fullName evidence="3">Activator of Hsp90 ATPase AHSA1-like N-terminal domain-containing protein</fullName>
    </recommendedName>
</protein>
<dbReference type="Pfam" id="PF09229">
    <property type="entry name" value="Aha1_N"/>
    <property type="match status" value="2"/>
</dbReference>
<evidence type="ECO:0000313" key="4">
    <source>
        <dbReference type="EMBL" id="SPC97297.1"/>
    </source>
</evidence>
<dbReference type="GO" id="GO:0006457">
    <property type="term" value="P:protein folding"/>
    <property type="evidence" value="ECO:0007669"/>
    <property type="project" value="TreeGrafter"/>
</dbReference>
<dbReference type="AlphaFoldDB" id="A0A2N9G3L8"/>
<evidence type="ECO:0000259" key="3">
    <source>
        <dbReference type="SMART" id="SM01000"/>
    </source>
</evidence>
<evidence type="ECO:0000256" key="2">
    <source>
        <dbReference type="SAM" id="MobiDB-lite"/>
    </source>
</evidence>
<dbReference type="SUPFAM" id="SSF103111">
    <property type="entry name" value="Activator of Hsp90 ATPase, Aha1"/>
    <property type="match status" value="2"/>
</dbReference>
<organism evidence="4">
    <name type="scientific">Fagus sylvatica</name>
    <name type="common">Beechnut</name>
    <dbReference type="NCBI Taxonomy" id="28930"/>
    <lineage>
        <taxon>Eukaryota</taxon>
        <taxon>Viridiplantae</taxon>
        <taxon>Streptophyta</taxon>
        <taxon>Embryophyta</taxon>
        <taxon>Tracheophyta</taxon>
        <taxon>Spermatophyta</taxon>
        <taxon>Magnoliopsida</taxon>
        <taxon>eudicotyledons</taxon>
        <taxon>Gunneridae</taxon>
        <taxon>Pentapetalae</taxon>
        <taxon>rosids</taxon>
        <taxon>fabids</taxon>
        <taxon>Fagales</taxon>
        <taxon>Fagaceae</taxon>
        <taxon>Fagus</taxon>
    </lineage>
</organism>
<accession>A0A2N9G3L8</accession>
<dbReference type="GO" id="GO:0005829">
    <property type="term" value="C:cytosol"/>
    <property type="evidence" value="ECO:0007669"/>
    <property type="project" value="TreeGrafter"/>
</dbReference>
<reference evidence="4" key="1">
    <citation type="submission" date="2018-02" db="EMBL/GenBank/DDBJ databases">
        <authorList>
            <person name="Cohen D.B."/>
            <person name="Kent A.D."/>
        </authorList>
    </citation>
    <scope>NUCLEOTIDE SEQUENCE</scope>
</reference>
<sequence length="312" mass="35512">MEMEAEKKQEEVQQQGGEGGASYTYWVRQVRNEDAAPLPVPRKLTPNDILNSNSQPPSLGSLWNTAGTWEEKNLNKWASDRIKELLVSVGSLELPSGKAEISDVSKCVGDGSIRLGLTITRSKKSIGPSILAWTRSRILLDSCLSTWAAWLHAMRWARLCQARTQFADGALAPFQELEFLTPKLLLALPSKEKLKSHLNLKTSLQVFPLLDLLIPAFLVTVRNKKRVGYTYELTLKVKGEWTIREEKKMVKGHIDIPEFSFGELDDLQMEVKLSEEKDLLHQDKSRISQDLKLFMQPVREKLLQFEQELKDR</sequence>
<dbReference type="PANTHER" id="PTHR13009:SF22">
    <property type="entry name" value="LD43819P"/>
    <property type="match status" value="1"/>
</dbReference>
<gene>
    <name evidence="4" type="ORF">FSB_LOCUS25179</name>
</gene>
<feature type="domain" description="Activator of Hsp90 ATPase AHSA1-like N-terminal" evidence="3">
    <location>
        <begin position="71"/>
        <end position="312"/>
    </location>
</feature>
<evidence type="ECO:0000256" key="1">
    <source>
        <dbReference type="ARBA" id="ARBA00006817"/>
    </source>
</evidence>
<comment type="similarity">
    <text evidence="1">Belongs to the AHA1 family.</text>
</comment>
<dbReference type="SMART" id="SM01000">
    <property type="entry name" value="Aha1_N"/>
    <property type="match status" value="1"/>
</dbReference>
<feature type="compositionally biased region" description="Basic and acidic residues" evidence="2">
    <location>
        <begin position="1"/>
        <end position="11"/>
    </location>
</feature>
<name>A0A2N9G3L8_FAGSY</name>
<dbReference type="EMBL" id="OIVN01001757">
    <property type="protein sequence ID" value="SPC97297.1"/>
    <property type="molecule type" value="Genomic_DNA"/>
</dbReference>
<proteinExistence type="inferred from homology"/>
<dbReference type="InterPro" id="IPR015310">
    <property type="entry name" value="AHSA1-like_N"/>
</dbReference>
<dbReference type="Gene3D" id="3.15.10.20">
    <property type="entry name" value="Activator of Hsp90 ATPase Aha1, N-terminal domain"/>
    <property type="match status" value="2"/>
</dbReference>
<feature type="region of interest" description="Disordered" evidence="2">
    <location>
        <begin position="1"/>
        <end position="20"/>
    </location>
</feature>
<dbReference type="PANTHER" id="PTHR13009">
    <property type="entry name" value="HEAT SHOCK PROTEIN 90 HSP90 CO-CHAPERONE AHA-1"/>
    <property type="match status" value="1"/>
</dbReference>